<reference evidence="3 4" key="1">
    <citation type="submission" date="2020-08" db="EMBL/GenBank/DDBJ databases">
        <title>Plant Genome Project.</title>
        <authorList>
            <person name="Zhang R.-G."/>
        </authorList>
    </citation>
    <scope>NUCLEOTIDE SEQUENCE [LARGE SCALE GENOMIC DNA]</scope>
    <source>
        <tissue evidence="3">Rhizome</tissue>
    </source>
</reference>
<dbReference type="Proteomes" id="UP000734854">
    <property type="component" value="Unassembled WGS sequence"/>
</dbReference>
<sequence>MVGPTGIKIGPWGTPGACSFDIAASASQITRVRLHTGTVVDSLEVSYLVDRKNIETRRLGGDGGGSHYTVRKKYVANTLYGL</sequence>
<keyword evidence="1" id="KW-0430">Lectin</keyword>
<evidence type="ECO:0000313" key="4">
    <source>
        <dbReference type="Proteomes" id="UP000734854"/>
    </source>
</evidence>
<proteinExistence type="predicted"/>
<dbReference type="InterPro" id="IPR036404">
    <property type="entry name" value="Jacalin-like_lectin_dom_sf"/>
</dbReference>
<evidence type="ECO:0000256" key="1">
    <source>
        <dbReference type="ARBA" id="ARBA00022734"/>
    </source>
</evidence>
<dbReference type="AlphaFoldDB" id="A0A8J5HL35"/>
<dbReference type="GO" id="GO:0030246">
    <property type="term" value="F:carbohydrate binding"/>
    <property type="evidence" value="ECO:0007669"/>
    <property type="project" value="UniProtKB-KW"/>
</dbReference>
<evidence type="ECO:0000259" key="2">
    <source>
        <dbReference type="Pfam" id="PF01419"/>
    </source>
</evidence>
<evidence type="ECO:0000313" key="3">
    <source>
        <dbReference type="EMBL" id="KAG6530544.1"/>
    </source>
</evidence>
<feature type="domain" description="Jacalin-type lectin" evidence="2">
    <location>
        <begin position="9"/>
        <end position="69"/>
    </location>
</feature>
<dbReference type="Pfam" id="PF01419">
    <property type="entry name" value="Jacalin"/>
    <property type="match status" value="1"/>
</dbReference>
<dbReference type="InterPro" id="IPR001229">
    <property type="entry name" value="Jacalin-like_lectin_dom"/>
</dbReference>
<gene>
    <name evidence="3" type="ORF">ZIOFF_012783</name>
</gene>
<comment type="caution">
    <text evidence="3">The sequence shown here is derived from an EMBL/GenBank/DDBJ whole genome shotgun (WGS) entry which is preliminary data.</text>
</comment>
<keyword evidence="4" id="KW-1185">Reference proteome</keyword>
<protein>
    <recommendedName>
        <fullName evidence="2">Jacalin-type lectin domain-containing protein</fullName>
    </recommendedName>
</protein>
<accession>A0A8J5HL35</accession>
<dbReference type="SUPFAM" id="SSF51101">
    <property type="entry name" value="Mannose-binding lectins"/>
    <property type="match status" value="1"/>
</dbReference>
<dbReference type="Gene3D" id="2.100.10.30">
    <property type="entry name" value="Jacalin-like lectin domain"/>
    <property type="match status" value="1"/>
</dbReference>
<name>A0A8J5HL35_ZINOF</name>
<dbReference type="EMBL" id="JACMSC010000003">
    <property type="protein sequence ID" value="KAG6530544.1"/>
    <property type="molecule type" value="Genomic_DNA"/>
</dbReference>
<organism evidence="3 4">
    <name type="scientific">Zingiber officinale</name>
    <name type="common">Ginger</name>
    <name type="synonym">Amomum zingiber</name>
    <dbReference type="NCBI Taxonomy" id="94328"/>
    <lineage>
        <taxon>Eukaryota</taxon>
        <taxon>Viridiplantae</taxon>
        <taxon>Streptophyta</taxon>
        <taxon>Embryophyta</taxon>
        <taxon>Tracheophyta</taxon>
        <taxon>Spermatophyta</taxon>
        <taxon>Magnoliopsida</taxon>
        <taxon>Liliopsida</taxon>
        <taxon>Zingiberales</taxon>
        <taxon>Zingiberaceae</taxon>
        <taxon>Zingiber</taxon>
    </lineage>
</organism>